<reference evidence="2" key="1">
    <citation type="journal article" date="2019" name="Sci. Rep.">
        <title>Draft genome of Tanacetum cinerariifolium, the natural source of mosquito coil.</title>
        <authorList>
            <person name="Yamashiro T."/>
            <person name="Shiraishi A."/>
            <person name="Satake H."/>
            <person name="Nakayama K."/>
        </authorList>
    </citation>
    <scope>NUCLEOTIDE SEQUENCE</scope>
</reference>
<gene>
    <name evidence="2" type="ORF">Tci_827699</name>
</gene>
<feature type="region of interest" description="Disordered" evidence="1">
    <location>
        <begin position="19"/>
        <end position="52"/>
    </location>
</feature>
<name>A0A699PXQ4_TANCI</name>
<proteinExistence type="predicted"/>
<feature type="non-terminal residue" evidence="2">
    <location>
        <position position="1"/>
    </location>
</feature>
<dbReference type="AlphaFoldDB" id="A0A699PXQ4"/>
<comment type="caution">
    <text evidence="2">The sequence shown here is derived from an EMBL/GenBank/DDBJ whole genome shotgun (WGS) entry which is preliminary data.</text>
</comment>
<dbReference type="EMBL" id="BKCJ010966414">
    <property type="protein sequence ID" value="GFC55729.1"/>
    <property type="molecule type" value="Genomic_DNA"/>
</dbReference>
<evidence type="ECO:0000256" key="1">
    <source>
        <dbReference type="SAM" id="MobiDB-lite"/>
    </source>
</evidence>
<protein>
    <submittedName>
        <fullName evidence="2">Uncharacterized protein</fullName>
    </submittedName>
</protein>
<evidence type="ECO:0000313" key="2">
    <source>
        <dbReference type="EMBL" id="GFC55729.1"/>
    </source>
</evidence>
<accession>A0A699PXQ4</accession>
<sequence>MEALRYMWGASCVNKRPRHIHANREGLPSEEGSGDCDDQLQASSGKLLSDGK</sequence>
<organism evidence="2">
    <name type="scientific">Tanacetum cinerariifolium</name>
    <name type="common">Dalmatian daisy</name>
    <name type="synonym">Chrysanthemum cinerariifolium</name>
    <dbReference type="NCBI Taxonomy" id="118510"/>
    <lineage>
        <taxon>Eukaryota</taxon>
        <taxon>Viridiplantae</taxon>
        <taxon>Streptophyta</taxon>
        <taxon>Embryophyta</taxon>
        <taxon>Tracheophyta</taxon>
        <taxon>Spermatophyta</taxon>
        <taxon>Magnoliopsida</taxon>
        <taxon>eudicotyledons</taxon>
        <taxon>Gunneridae</taxon>
        <taxon>Pentapetalae</taxon>
        <taxon>asterids</taxon>
        <taxon>campanulids</taxon>
        <taxon>Asterales</taxon>
        <taxon>Asteraceae</taxon>
        <taxon>Asteroideae</taxon>
        <taxon>Anthemideae</taxon>
        <taxon>Anthemidinae</taxon>
        <taxon>Tanacetum</taxon>
    </lineage>
</organism>